<reference evidence="3 4" key="1">
    <citation type="journal article" date="2013" name="BMC Genomics">
        <title>Genomics-driven discovery of the pneumocandin biosynthetic gene cluster in the fungus Glarea lozoyensis.</title>
        <authorList>
            <person name="Chen L."/>
            <person name="Yue Q."/>
            <person name="Zhang X."/>
            <person name="Xiang M."/>
            <person name="Wang C."/>
            <person name="Li S."/>
            <person name="Che Y."/>
            <person name="Ortiz-Lopez F.J."/>
            <person name="Bills G.F."/>
            <person name="Liu X."/>
            <person name="An Z."/>
        </authorList>
    </citation>
    <scope>NUCLEOTIDE SEQUENCE [LARGE SCALE GENOMIC DNA]</scope>
    <source>
        <strain evidence="4">ATCC 20868 / MF5171</strain>
    </source>
</reference>
<dbReference type="GeneID" id="19462040"/>
<dbReference type="eggNOG" id="KOG1515">
    <property type="taxonomic scope" value="Eukaryota"/>
</dbReference>
<gene>
    <name evidence="3" type="ORF">GLAREA_02984</name>
</gene>
<dbReference type="AlphaFoldDB" id="S3CMW5"/>
<protein>
    <submittedName>
        <fullName evidence="3">Alpha/beta-Hydrolase</fullName>
    </submittedName>
</protein>
<dbReference type="Proteomes" id="UP000016922">
    <property type="component" value="Unassembled WGS sequence"/>
</dbReference>
<keyword evidence="4" id="KW-1185">Reference proteome</keyword>
<keyword evidence="1 3" id="KW-0378">Hydrolase</keyword>
<dbReference type="InterPro" id="IPR029058">
    <property type="entry name" value="AB_hydrolase_fold"/>
</dbReference>
<dbReference type="SUPFAM" id="SSF53474">
    <property type="entry name" value="alpha/beta-Hydrolases"/>
    <property type="match status" value="1"/>
</dbReference>
<dbReference type="PANTHER" id="PTHR48081:SF8">
    <property type="entry name" value="ALPHA_BETA HYDROLASE FOLD-3 DOMAIN-CONTAINING PROTEIN-RELATED"/>
    <property type="match status" value="1"/>
</dbReference>
<name>S3CMW5_GLAL2</name>
<organism evidence="3 4">
    <name type="scientific">Glarea lozoyensis (strain ATCC 20868 / MF5171)</name>
    <dbReference type="NCBI Taxonomy" id="1116229"/>
    <lineage>
        <taxon>Eukaryota</taxon>
        <taxon>Fungi</taxon>
        <taxon>Dikarya</taxon>
        <taxon>Ascomycota</taxon>
        <taxon>Pezizomycotina</taxon>
        <taxon>Leotiomycetes</taxon>
        <taxon>Helotiales</taxon>
        <taxon>Helotiaceae</taxon>
        <taxon>Glarea</taxon>
    </lineage>
</organism>
<dbReference type="InterPro" id="IPR013094">
    <property type="entry name" value="AB_hydrolase_3"/>
</dbReference>
<sequence length="335" mass="37267">MDNTNTKDPVYLDTFPLTTRIGLFLRVHALKLLTSTIFLFLNLPGVRDPKIQPTYTKKYASRPTLETRVYIPRSYKSGDALLPLYLSIHGGGFALMAPKADDKFCSEFANKYGVLVVNLDYPKSPASKFPAPSEALVDLVHAVLTDTSLPFDPKKVAIGGFSAGGNLSLSVAQFPSLKGKIGGVVAYYPPVNFSVPVEVSMASRPSHAPPDILYANANTFNWAYIAKDQDLKDPLLSPAFAKKENLPSKVYLIGCEFDMLCRSAEIMAENLAKVGGSKERRGDEICWERNGVKWEKIAFDTVPKVDPVVRARREKRRIEMHQSVAEWLFREVYSN</sequence>
<feature type="domain" description="Alpha/beta hydrolase fold-3" evidence="2">
    <location>
        <begin position="86"/>
        <end position="277"/>
    </location>
</feature>
<dbReference type="OrthoDB" id="408631at2759"/>
<dbReference type="InterPro" id="IPR050300">
    <property type="entry name" value="GDXG_lipolytic_enzyme"/>
</dbReference>
<evidence type="ECO:0000313" key="3">
    <source>
        <dbReference type="EMBL" id="EPE27070.1"/>
    </source>
</evidence>
<evidence type="ECO:0000313" key="4">
    <source>
        <dbReference type="Proteomes" id="UP000016922"/>
    </source>
</evidence>
<proteinExistence type="predicted"/>
<dbReference type="Pfam" id="PF07859">
    <property type="entry name" value="Abhydrolase_3"/>
    <property type="match status" value="1"/>
</dbReference>
<dbReference type="OMA" id="YDRIAVW"/>
<dbReference type="GO" id="GO:0016787">
    <property type="term" value="F:hydrolase activity"/>
    <property type="evidence" value="ECO:0007669"/>
    <property type="project" value="UniProtKB-KW"/>
</dbReference>
<dbReference type="STRING" id="1116229.S3CMW5"/>
<dbReference type="KEGG" id="glz:GLAREA_02984"/>
<dbReference type="RefSeq" id="XP_008086260.1">
    <property type="nucleotide sequence ID" value="XM_008088069.1"/>
</dbReference>
<evidence type="ECO:0000256" key="1">
    <source>
        <dbReference type="ARBA" id="ARBA00022801"/>
    </source>
</evidence>
<dbReference type="PANTHER" id="PTHR48081">
    <property type="entry name" value="AB HYDROLASE SUPERFAMILY PROTEIN C4A8.06C"/>
    <property type="match status" value="1"/>
</dbReference>
<evidence type="ECO:0000259" key="2">
    <source>
        <dbReference type="Pfam" id="PF07859"/>
    </source>
</evidence>
<dbReference type="EMBL" id="KE145370">
    <property type="protein sequence ID" value="EPE27070.1"/>
    <property type="molecule type" value="Genomic_DNA"/>
</dbReference>
<accession>S3CMW5</accession>
<dbReference type="HOGENOM" id="CLU_012494_3_1_1"/>
<dbReference type="Gene3D" id="3.40.50.1820">
    <property type="entry name" value="alpha/beta hydrolase"/>
    <property type="match status" value="1"/>
</dbReference>